<feature type="non-terminal residue" evidence="5">
    <location>
        <position position="807"/>
    </location>
</feature>
<feature type="compositionally biased region" description="Polar residues" evidence="2">
    <location>
        <begin position="798"/>
        <end position="807"/>
    </location>
</feature>
<feature type="region of interest" description="Disordered" evidence="2">
    <location>
        <begin position="776"/>
        <end position="807"/>
    </location>
</feature>
<dbReference type="Proteomes" id="UP000029857">
    <property type="component" value="Unassembled WGS sequence"/>
</dbReference>
<dbReference type="AlphaFoldDB" id="A0A4U8UAP2"/>
<feature type="coiled-coil region" evidence="1">
    <location>
        <begin position="208"/>
        <end position="273"/>
    </location>
</feature>
<evidence type="ECO:0000256" key="1">
    <source>
        <dbReference type="SAM" id="Coils"/>
    </source>
</evidence>
<evidence type="ECO:0000313" key="6">
    <source>
        <dbReference type="Proteomes" id="UP000029857"/>
    </source>
</evidence>
<keyword evidence="1" id="KW-0175">Coiled coil</keyword>
<evidence type="ECO:0008006" key="7">
    <source>
        <dbReference type="Google" id="ProtNLM"/>
    </source>
</evidence>
<proteinExistence type="predicted"/>
<feature type="domain" description="ART-PolyVal-like" evidence="3">
    <location>
        <begin position="556"/>
        <end position="776"/>
    </location>
</feature>
<evidence type="ECO:0000256" key="2">
    <source>
        <dbReference type="SAM" id="MobiDB-lite"/>
    </source>
</evidence>
<gene>
    <name evidence="5" type="ORF">LS79_002355</name>
</gene>
<dbReference type="EMBL" id="JRPJ02000004">
    <property type="protein sequence ID" value="TLE11714.1"/>
    <property type="molecule type" value="Genomic_DNA"/>
</dbReference>
<feature type="domain" description="Phage-Barnase-EndoU-ColicinE5/D-RelE-like nuclease" evidence="4">
    <location>
        <begin position="22"/>
        <end position="122"/>
    </location>
</feature>
<dbReference type="InterPro" id="IPR049522">
    <property type="entry name" value="ART-PolyVal_dom"/>
</dbReference>
<evidence type="ECO:0000313" key="5">
    <source>
        <dbReference type="EMBL" id="TLE11714.1"/>
    </source>
</evidence>
<comment type="caution">
    <text evidence="5">The sequence shown here is derived from an EMBL/GenBank/DDBJ whole genome shotgun (WGS) entry which is preliminary data.</text>
</comment>
<feature type="domain" description="Phage-Barnase-EndoU-ColicinE5/D-RelE-like nuclease" evidence="4">
    <location>
        <begin position="387"/>
        <end position="494"/>
    </location>
</feature>
<protein>
    <recommendedName>
        <fullName evidence="7">Phage-Barnase-EndoU-ColicinE5/D-RelE-like nuclease domain-containing protein</fullName>
    </recommendedName>
</protein>
<evidence type="ECO:0000259" key="3">
    <source>
        <dbReference type="Pfam" id="PF18760"/>
    </source>
</evidence>
<dbReference type="Pfam" id="PF18809">
    <property type="entry name" value="PBECR1"/>
    <property type="match status" value="2"/>
</dbReference>
<dbReference type="Pfam" id="PF18760">
    <property type="entry name" value="ART-PolyVal"/>
    <property type="match status" value="1"/>
</dbReference>
<dbReference type="InterPro" id="IPR041092">
    <property type="entry name" value="PBECR1"/>
</dbReference>
<sequence length="807" mass="92397">MVKGKGAIETLLVAKMGHIQGAFYRKELGDIDLVWGNDKIGLQKIVEKHLKDFADFAGNNPYEKMSNAINEIIQNGKLLTENGVNTIWYKNGDDYYLVGISKGFNKKGDNNWVITSYKKTKGRIPDEIKGDTANLSAYSDEFNPLLTSKDEPLNSSDIIPQTPKEIIKQAKEAGKSVAETKKLLQQHKDIESKRKETQKLIIQEKKAKEKLHKEIGIFEKEKQNALEKLESIKTQINELEKKDLSSKQAQKQMDKLQTNLSFFANEIEKTRNLIKQRKDKLATTQEVYIPQNHTFSYDGREFNTREHFSILKQRSLNNQDDDFNGFDTLMREAIENALNIKPIKEFGTNYAEHYHSGETAIQKLISEAQAHKESGAKGEYKGQVAGAFHRKELGDIDLVWGQVEGKGKEAKGYGLAKIIEKHLNAGDFKAFGEGEAGLINAMSEIIDKGKVITQNGVDSIVLHKNGEEYRIGISKGWDNVGENKWIITSYKNNKYKESAETSYHDTFTPKEPLGNLDNNIIPQQTLESTMQKFNYDEKKAKDLLEWHKDSSPLTKDENGLPKVFYHYTNNGKVLEKTRDKDFEAFTRKTDLKEQYEKMRPYDKHYGRNQGSRYGIYFTENEKYAQNYATLGGQERDLKDALERGNAKKYEVFLNIKNPLDLDTIITKQNAKEIEQLFEIKNPPKHIKAININDYIGKDIFTYIHNLGFDEYGHKAAIAKTTLYRKDKLGVNGERDILNLADFLSLKGYDGLFFSRKETGREFIVFNPNQIKHIDNKGSYTDTKGNITKTKPKNKESTHTYFNENSPN</sequence>
<name>A0A4U8UAP2_9HELI</name>
<organism evidence="5 6">
    <name type="scientific">Helicobacter bilis</name>
    <dbReference type="NCBI Taxonomy" id="37372"/>
    <lineage>
        <taxon>Bacteria</taxon>
        <taxon>Pseudomonadati</taxon>
        <taxon>Campylobacterota</taxon>
        <taxon>Epsilonproteobacteria</taxon>
        <taxon>Campylobacterales</taxon>
        <taxon>Helicobacteraceae</taxon>
        <taxon>Helicobacter</taxon>
    </lineage>
</organism>
<reference evidence="5 6" key="1">
    <citation type="journal article" date="2014" name="Genome Announc.">
        <title>Draft genome sequences of eight enterohepatic helicobacter species isolated from both laboratory and wild rodents.</title>
        <authorList>
            <person name="Sheh A."/>
            <person name="Shen Z."/>
            <person name="Fox J.G."/>
        </authorList>
    </citation>
    <scope>NUCLEOTIDE SEQUENCE [LARGE SCALE GENOMIC DNA]</scope>
    <source>
        <strain evidence="5 6">ATCC 49320</strain>
    </source>
</reference>
<feature type="compositionally biased region" description="Polar residues" evidence="2">
    <location>
        <begin position="777"/>
        <end position="788"/>
    </location>
</feature>
<accession>A0A4U8UAP2</accession>
<evidence type="ECO:0000259" key="4">
    <source>
        <dbReference type="Pfam" id="PF18809"/>
    </source>
</evidence>